<comment type="catalytic activity">
    <reaction evidence="5">
        <text>N-succinyl-L-glutamate + H2O = L-glutamate + succinate</text>
        <dbReference type="Rhea" id="RHEA:15169"/>
        <dbReference type="ChEBI" id="CHEBI:15377"/>
        <dbReference type="ChEBI" id="CHEBI:29985"/>
        <dbReference type="ChEBI" id="CHEBI:30031"/>
        <dbReference type="ChEBI" id="CHEBI:58763"/>
        <dbReference type="EC" id="3.5.1.96"/>
    </reaction>
</comment>
<evidence type="ECO:0000313" key="10">
    <source>
        <dbReference type="Proteomes" id="UP000184123"/>
    </source>
</evidence>
<comment type="pathway">
    <text evidence="5">Amino-acid degradation; L-arginine degradation via AST pathway; L-glutamate and succinate from L-arginine: step 5/5.</text>
</comment>
<feature type="binding site" evidence="5">
    <location>
        <position position="56"/>
    </location>
    <ligand>
        <name>Zn(2+)</name>
        <dbReference type="ChEBI" id="CHEBI:29105"/>
    </ligand>
</feature>
<evidence type="ECO:0000256" key="2">
    <source>
        <dbReference type="ARBA" id="ARBA00022723"/>
    </source>
</evidence>
<dbReference type="PANTHER" id="PTHR15162">
    <property type="entry name" value="ASPARTOACYLASE"/>
    <property type="match status" value="1"/>
</dbReference>
<sequence>MLADWLTVSLDQGQPNSLQGTIPGGRYSIEGSGILSLTPDQLSDDARAVVLSVGIHGNETAPIELLGECLARLEAGVNRLGAPLLVILGNLEAIRRNTRFVETNLNRLFRRDLEQQGAEAERARELMTAVDRFYDRHTDLPRLHYDLHTAIRDSQYPRFVVDPFAESRTEEQQWHWLAGAGIQAALKQHQHSWTFSHYSKHYHQAQAFTFELGKALPFGHNDLGSLAAMGALLDALMAGRQPEAGDGRKMAGFQVAVEVFRESEAFRLCFADDIPNFTEFGCGETIAEDASAGPTVVGETPLRVVFPNARVELGARAALLVKPTQLMTQISSETT</sequence>
<dbReference type="InterPro" id="IPR016681">
    <property type="entry name" value="SuccinylGlu_desuccinylase"/>
</dbReference>
<comment type="function">
    <text evidence="5">Transforms N(2)-succinylglutamate into succinate and glutamate.</text>
</comment>
<accession>A0A1M7H1H7</accession>
<feature type="domain" description="AstE/AspA barrel-sandwich hybrid" evidence="6">
    <location>
        <begin position="249"/>
        <end position="323"/>
    </location>
</feature>
<evidence type="ECO:0000256" key="1">
    <source>
        <dbReference type="ARBA" id="ARBA00022503"/>
    </source>
</evidence>
<evidence type="ECO:0000259" key="6">
    <source>
        <dbReference type="Pfam" id="PF04952"/>
    </source>
</evidence>
<keyword evidence="2 5" id="KW-0479">Metal-binding</keyword>
<dbReference type="Proteomes" id="UP000321726">
    <property type="component" value="Unassembled WGS sequence"/>
</dbReference>
<dbReference type="EC" id="3.5.1.96" evidence="5"/>
<dbReference type="EMBL" id="BJXU01000111">
    <property type="protein sequence ID" value="GEN24819.1"/>
    <property type="molecule type" value="Genomic_DNA"/>
</dbReference>
<feature type="binding site" evidence="5">
    <location>
        <position position="148"/>
    </location>
    <ligand>
        <name>Zn(2+)</name>
        <dbReference type="ChEBI" id="CHEBI:29105"/>
    </ligand>
</feature>
<evidence type="ECO:0000259" key="7">
    <source>
        <dbReference type="Pfam" id="PF24827"/>
    </source>
</evidence>
<dbReference type="Pfam" id="PF24827">
    <property type="entry name" value="AstE_AspA_cat"/>
    <property type="match status" value="1"/>
</dbReference>
<protein>
    <recommendedName>
        <fullName evidence="5">Succinylglutamate desuccinylase</fullName>
        <ecNumber evidence="5">3.5.1.96</ecNumber>
    </recommendedName>
</protein>
<feature type="domain" description="Succinylglutamate desuccinylase/Aspartoacylase catalytic" evidence="7">
    <location>
        <begin position="47"/>
        <end position="229"/>
    </location>
</feature>
<organism evidence="9 10">
    <name type="scientific">Halomonas cupida</name>
    <dbReference type="NCBI Taxonomy" id="44933"/>
    <lineage>
        <taxon>Bacteria</taxon>
        <taxon>Pseudomonadati</taxon>
        <taxon>Pseudomonadota</taxon>
        <taxon>Gammaproteobacteria</taxon>
        <taxon>Oceanospirillales</taxon>
        <taxon>Halomonadaceae</taxon>
        <taxon>Halomonas</taxon>
    </lineage>
</organism>
<dbReference type="Pfam" id="PF04952">
    <property type="entry name" value="AstE_AspA_hybrid"/>
    <property type="match status" value="1"/>
</dbReference>
<reference evidence="8 11" key="2">
    <citation type="submission" date="2019-07" db="EMBL/GenBank/DDBJ databases">
        <title>Whole genome shotgun sequence of Halomonas cupida NBRC 102219.</title>
        <authorList>
            <person name="Hosoyama A."/>
            <person name="Uohara A."/>
            <person name="Ohji S."/>
            <person name="Ichikawa N."/>
        </authorList>
    </citation>
    <scope>NUCLEOTIDE SEQUENCE [LARGE SCALE GENOMIC DNA]</scope>
    <source>
        <strain evidence="8 11">NBRC 102219</strain>
    </source>
</reference>
<keyword evidence="11" id="KW-1185">Reference proteome</keyword>
<feature type="binding site" evidence="5">
    <location>
        <position position="59"/>
    </location>
    <ligand>
        <name>Zn(2+)</name>
        <dbReference type="ChEBI" id="CHEBI:29105"/>
    </ligand>
</feature>
<dbReference type="CDD" id="cd03855">
    <property type="entry name" value="M14_ASTE"/>
    <property type="match status" value="1"/>
</dbReference>
<dbReference type="PANTHER" id="PTHR15162:SF7">
    <property type="entry name" value="SUCCINYLGLUTAMATE DESUCCINYLASE"/>
    <property type="match status" value="1"/>
</dbReference>
<keyword evidence="4 5" id="KW-0862">Zinc</keyword>
<dbReference type="RefSeq" id="WP_073435494.1">
    <property type="nucleotide sequence ID" value="NZ_BJXU01000111.1"/>
</dbReference>
<keyword evidence="1 5" id="KW-0056">Arginine metabolism</keyword>
<dbReference type="Proteomes" id="UP000184123">
    <property type="component" value="Unassembled WGS sequence"/>
</dbReference>
<dbReference type="GO" id="GO:0009017">
    <property type="term" value="F:succinylglutamate desuccinylase activity"/>
    <property type="evidence" value="ECO:0007669"/>
    <property type="project" value="UniProtKB-EC"/>
</dbReference>
<dbReference type="STRING" id="44933.SAMN05660971_02447"/>
<evidence type="ECO:0000313" key="11">
    <source>
        <dbReference type="Proteomes" id="UP000321726"/>
    </source>
</evidence>
<keyword evidence="3 5" id="KW-0378">Hydrolase</keyword>
<dbReference type="GO" id="GO:0019544">
    <property type="term" value="P:L-arginine catabolic process to L-glutamate"/>
    <property type="evidence" value="ECO:0007669"/>
    <property type="project" value="UniProtKB-UniRule"/>
</dbReference>
<dbReference type="SUPFAM" id="SSF53187">
    <property type="entry name" value="Zn-dependent exopeptidases"/>
    <property type="match status" value="1"/>
</dbReference>
<feature type="active site" evidence="5">
    <location>
        <position position="211"/>
    </location>
</feature>
<comment type="similarity">
    <text evidence="5">Belongs to the AspA/AstE family. Succinylglutamate desuccinylase subfamily.</text>
</comment>
<dbReference type="GO" id="GO:0019545">
    <property type="term" value="P:L-arginine catabolic process to succinate"/>
    <property type="evidence" value="ECO:0007669"/>
    <property type="project" value="UniProtKB-UniRule"/>
</dbReference>
<dbReference type="UniPathway" id="UPA00185">
    <property type="reaction ID" value="UER00283"/>
</dbReference>
<evidence type="ECO:0000256" key="5">
    <source>
        <dbReference type="HAMAP-Rule" id="MF_00767"/>
    </source>
</evidence>
<dbReference type="EMBL" id="FRCA01000006">
    <property type="protein sequence ID" value="SHM22310.1"/>
    <property type="molecule type" value="Genomic_DNA"/>
</dbReference>
<dbReference type="GO" id="GO:0008270">
    <property type="term" value="F:zinc ion binding"/>
    <property type="evidence" value="ECO:0007669"/>
    <property type="project" value="UniProtKB-UniRule"/>
</dbReference>
<name>A0A1M7H1H7_9GAMM</name>
<dbReference type="NCBIfam" id="NF003706">
    <property type="entry name" value="PRK05324.1"/>
    <property type="match status" value="1"/>
</dbReference>
<dbReference type="InterPro" id="IPR050178">
    <property type="entry name" value="AspA/AstE_fam"/>
</dbReference>
<dbReference type="OrthoDB" id="5290473at2"/>
<proteinExistence type="inferred from homology"/>
<dbReference type="InterPro" id="IPR055438">
    <property type="entry name" value="AstE_AspA_cat"/>
</dbReference>
<dbReference type="AlphaFoldDB" id="A0A1M7H1H7"/>
<reference evidence="9 10" key="1">
    <citation type="submission" date="2016-11" db="EMBL/GenBank/DDBJ databases">
        <authorList>
            <person name="Jaros S."/>
            <person name="Januszkiewicz K."/>
            <person name="Wedrychowicz H."/>
        </authorList>
    </citation>
    <scope>NUCLEOTIDE SEQUENCE [LARGE SCALE GENOMIC DNA]</scope>
    <source>
        <strain evidence="9 10">DSM 4740</strain>
    </source>
</reference>
<dbReference type="Gene3D" id="3.40.630.10">
    <property type="entry name" value="Zn peptidases"/>
    <property type="match status" value="1"/>
</dbReference>
<evidence type="ECO:0000256" key="3">
    <source>
        <dbReference type="ARBA" id="ARBA00022801"/>
    </source>
</evidence>
<evidence type="ECO:0000313" key="9">
    <source>
        <dbReference type="EMBL" id="SHM22310.1"/>
    </source>
</evidence>
<dbReference type="InterPro" id="IPR007036">
    <property type="entry name" value="Aste_AspA_hybrid_dom"/>
</dbReference>
<gene>
    <name evidence="5 8" type="primary">astE</name>
    <name evidence="8" type="ORF">HCU01_27680</name>
    <name evidence="9" type="ORF">SAMN05660971_02447</name>
</gene>
<dbReference type="GO" id="GO:0016788">
    <property type="term" value="F:hydrolase activity, acting on ester bonds"/>
    <property type="evidence" value="ECO:0007669"/>
    <property type="project" value="UniProtKB-UniRule"/>
</dbReference>
<evidence type="ECO:0000256" key="4">
    <source>
        <dbReference type="ARBA" id="ARBA00022833"/>
    </source>
</evidence>
<evidence type="ECO:0000313" key="8">
    <source>
        <dbReference type="EMBL" id="GEN24819.1"/>
    </source>
</evidence>
<comment type="cofactor">
    <cofactor evidence="5">
        <name>Zn(2+)</name>
        <dbReference type="ChEBI" id="CHEBI:29105"/>
    </cofactor>
    <text evidence="5">Binds 1 zinc ion per subunit.</text>
</comment>
<dbReference type="HAMAP" id="MF_00767">
    <property type="entry name" value="Arg_catab_AstE"/>
    <property type="match status" value="1"/>
</dbReference>